<comment type="caution">
    <text evidence="1">The sequence shown here is derived from an EMBL/GenBank/DDBJ whole genome shotgun (WGS) entry which is preliminary data.</text>
</comment>
<evidence type="ECO:0000313" key="1">
    <source>
        <dbReference type="EMBL" id="KAJ7548969.1"/>
    </source>
</evidence>
<name>A0ACC2D3V7_DIPCM</name>
<reference evidence="2" key="1">
    <citation type="journal article" date="2024" name="Proc. Natl. Acad. Sci. U.S.A.">
        <title>Extraordinary preservation of gene collinearity over three hundred million years revealed in homosporous lycophytes.</title>
        <authorList>
            <person name="Li C."/>
            <person name="Wickell D."/>
            <person name="Kuo L.Y."/>
            <person name="Chen X."/>
            <person name="Nie B."/>
            <person name="Liao X."/>
            <person name="Peng D."/>
            <person name="Ji J."/>
            <person name="Jenkins J."/>
            <person name="Williams M."/>
            <person name="Shu S."/>
            <person name="Plott C."/>
            <person name="Barry K."/>
            <person name="Rajasekar S."/>
            <person name="Grimwood J."/>
            <person name="Han X."/>
            <person name="Sun S."/>
            <person name="Hou Z."/>
            <person name="He W."/>
            <person name="Dai G."/>
            <person name="Sun C."/>
            <person name="Schmutz J."/>
            <person name="Leebens-Mack J.H."/>
            <person name="Li F.W."/>
            <person name="Wang L."/>
        </authorList>
    </citation>
    <scope>NUCLEOTIDE SEQUENCE [LARGE SCALE GENOMIC DNA]</scope>
    <source>
        <strain evidence="2">cv. PW_Plant_1</strain>
    </source>
</reference>
<keyword evidence="2" id="KW-1185">Reference proteome</keyword>
<accession>A0ACC2D3V7</accession>
<sequence>MAQETRSISSTAIGVGSSHAAGSLENNFRVPTSGSNSDNQSHFLSGKTAVEFSSSEEDSDGGDVRGNRKIDILQLQAHIFSNYEPVSSPLVADEGLVFASGLSKIQDLLVAAKSGATTCMICLEKVRITDPIWDCRAGCYVIFHLICIQSWAQQSLMLAAEKSLARLSSAQFPLAARQAAEAACWHCPKCRTEYPKSQMPQEYRCFCGKEMDPAPDPWLSPHTCGERCGRSLQGDCGHTCTLLCHPGPCPPCPQLLQLKCFCGAKSEMRRCGRGNFSCDKLCNKQLGCGKHSCEASCHAGPCQPCKKMALHRCKCGSSVELRACAVADFQCELMCAKMLSCNKHQCKTQCHSGPCGDCQLQGRRGCPCGKVKYDGIDCDAMVPTCGSTCEKQLHCMIHRCPERCHYGPCIDTCRILINKFCRCGSLKKEVPCYQDLQCERKCQNLRNCTRHQCKRRCCDGNCPPCLEVCGRKLRCGNHKCPAPCHRGLCAPCPVTVRVACACGSTFYNVPCGTDKNIKPPHCTKRCLIPVLCVHAAIAKPHRCHYGACAPCQLTCNVELPCGHKCKSKCHGPRPPPNPLYKEKIIKKKKRVEEDCSEMKGSPCQPCLEMVVRDCLGKHIGGERMMPCSEVSTFSCAKPCGNLLACGNHYCGAPCHEITLHRGMAKGETKTNLEDADDPKEEDTQSHYAFTVGKFNGETMEDTCDTCSLKCQKKRNYCCPHPCSQICHPGSCPPCKSIVKRACHCGALVNVFDCGSFLSLTEDEQLKLLSCGGPCHRKMPSCSHLCPEICHQGPCPLVCHKKVTVRCPCQRRKREWLCSEVQAAQITKIDSKMEKSRGITSAGLLACDKECENLARDQEAKQKSDQIRQRQSEESQPNPSRVTHVVKHRKARNSGRAINQDSRFKEKTHAILKKMFIGLIVLFIVLGVYFLVLSLQALSEWMNELDAKRPRKRFSGSMVI</sequence>
<dbReference type="Proteomes" id="UP001162992">
    <property type="component" value="Chromosome 7"/>
</dbReference>
<evidence type="ECO:0000313" key="2">
    <source>
        <dbReference type="Proteomes" id="UP001162992"/>
    </source>
</evidence>
<proteinExistence type="predicted"/>
<protein>
    <submittedName>
        <fullName evidence="1">Uncharacterized protein</fullName>
    </submittedName>
</protein>
<dbReference type="EMBL" id="CM055098">
    <property type="protein sequence ID" value="KAJ7548969.1"/>
    <property type="molecule type" value="Genomic_DNA"/>
</dbReference>
<organism evidence="1 2">
    <name type="scientific">Diphasiastrum complanatum</name>
    <name type="common">Issler's clubmoss</name>
    <name type="synonym">Lycopodium complanatum</name>
    <dbReference type="NCBI Taxonomy" id="34168"/>
    <lineage>
        <taxon>Eukaryota</taxon>
        <taxon>Viridiplantae</taxon>
        <taxon>Streptophyta</taxon>
        <taxon>Embryophyta</taxon>
        <taxon>Tracheophyta</taxon>
        <taxon>Lycopodiopsida</taxon>
        <taxon>Lycopodiales</taxon>
        <taxon>Lycopodiaceae</taxon>
        <taxon>Lycopodioideae</taxon>
        <taxon>Diphasiastrum</taxon>
    </lineage>
</organism>
<gene>
    <name evidence="1" type="ORF">O6H91_07G035000</name>
</gene>